<sequence>MAFKDPAFWSDISQAWGLWVTSSEDILVFGASLYSFYSVGTPVICKGYGGLMNSPRTMTKDVWPSRAANRIDKDSSVHIYSLSTIGTTWQLSINDVPIINQDQNLNGFPSTVTSWSSS</sequence>
<evidence type="ECO:0000313" key="2">
    <source>
        <dbReference type="Proteomes" id="UP001218218"/>
    </source>
</evidence>
<name>A0AAD6Z1U4_9AGAR</name>
<keyword evidence="2" id="KW-1185">Reference proteome</keyword>
<organism evidence="1 2">
    <name type="scientific">Mycena albidolilacea</name>
    <dbReference type="NCBI Taxonomy" id="1033008"/>
    <lineage>
        <taxon>Eukaryota</taxon>
        <taxon>Fungi</taxon>
        <taxon>Dikarya</taxon>
        <taxon>Basidiomycota</taxon>
        <taxon>Agaricomycotina</taxon>
        <taxon>Agaricomycetes</taxon>
        <taxon>Agaricomycetidae</taxon>
        <taxon>Agaricales</taxon>
        <taxon>Marasmiineae</taxon>
        <taxon>Mycenaceae</taxon>
        <taxon>Mycena</taxon>
    </lineage>
</organism>
<dbReference type="Proteomes" id="UP001218218">
    <property type="component" value="Unassembled WGS sequence"/>
</dbReference>
<dbReference type="InterPro" id="IPR012334">
    <property type="entry name" value="Pectin_lyas_fold"/>
</dbReference>
<dbReference type="AlphaFoldDB" id="A0AAD6Z1U4"/>
<proteinExistence type="predicted"/>
<gene>
    <name evidence="1" type="ORF">DFH08DRAFT_825733</name>
</gene>
<evidence type="ECO:0000313" key="1">
    <source>
        <dbReference type="EMBL" id="KAJ7303633.1"/>
    </source>
</evidence>
<reference evidence="1" key="1">
    <citation type="submission" date="2023-03" db="EMBL/GenBank/DDBJ databases">
        <title>Massive genome expansion in bonnet fungi (Mycena s.s.) driven by repeated elements and novel gene families across ecological guilds.</title>
        <authorList>
            <consortium name="Lawrence Berkeley National Laboratory"/>
            <person name="Harder C.B."/>
            <person name="Miyauchi S."/>
            <person name="Viragh M."/>
            <person name="Kuo A."/>
            <person name="Thoen E."/>
            <person name="Andreopoulos B."/>
            <person name="Lu D."/>
            <person name="Skrede I."/>
            <person name="Drula E."/>
            <person name="Henrissat B."/>
            <person name="Morin E."/>
            <person name="Kohler A."/>
            <person name="Barry K."/>
            <person name="LaButti K."/>
            <person name="Morin E."/>
            <person name="Salamov A."/>
            <person name="Lipzen A."/>
            <person name="Mereny Z."/>
            <person name="Hegedus B."/>
            <person name="Baldrian P."/>
            <person name="Stursova M."/>
            <person name="Weitz H."/>
            <person name="Taylor A."/>
            <person name="Grigoriev I.V."/>
            <person name="Nagy L.G."/>
            <person name="Martin F."/>
            <person name="Kauserud H."/>
        </authorList>
    </citation>
    <scope>NUCLEOTIDE SEQUENCE</scope>
    <source>
        <strain evidence="1">CBHHK002</strain>
    </source>
</reference>
<protein>
    <submittedName>
        <fullName evidence="1">Uncharacterized protein</fullName>
    </submittedName>
</protein>
<accession>A0AAD6Z1U4</accession>
<dbReference type="Gene3D" id="2.160.20.10">
    <property type="entry name" value="Single-stranded right-handed beta-helix, Pectin lyase-like"/>
    <property type="match status" value="1"/>
</dbReference>
<comment type="caution">
    <text evidence="1">The sequence shown here is derived from an EMBL/GenBank/DDBJ whole genome shotgun (WGS) entry which is preliminary data.</text>
</comment>
<dbReference type="EMBL" id="JARIHO010000104">
    <property type="protein sequence ID" value="KAJ7303633.1"/>
    <property type="molecule type" value="Genomic_DNA"/>
</dbReference>